<evidence type="ECO:0000259" key="2">
    <source>
        <dbReference type="Pfam" id="PF02720"/>
    </source>
</evidence>
<accession>A0A3S3Z290</accession>
<feature type="compositionally biased region" description="Basic and acidic residues" evidence="1">
    <location>
        <begin position="212"/>
        <end position="221"/>
    </location>
</feature>
<dbReference type="OrthoDB" id="5129874at2"/>
<feature type="domain" description="DUF222" evidence="2">
    <location>
        <begin position="40"/>
        <end position="220"/>
    </location>
</feature>
<name>A0A3S3Z290_9MICO</name>
<dbReference type="RefSeq" id="WP_128496200.1">
    <property type="nucleotide sequence ID" value="NZ_RZNB01000008.1"/>
</dbReference>
<keyword evidence="4" id="KW-1185">Reference proteome</keyword>
<feature type="non-terminal residue" evidence="3">
    <location>
        <position position="221"/>
    </location>
</feature>
<dbReference type="Pfam" id="PF02720">
    <property type="entry name" value="DUF222"/>
    <property type="match status" value="1"/>
</dbReference>
<evidence type="ECO:0000256" key="1">
    <source>
        <dbReference type="SAM" id="MobiDB-lite"/>
    </source>
</evidence>
<dbReference type="EMBL" id="RZNB01000008">
    <property type="protein sequence ID" value="RWZ46168.1"/>
    <property type="molecule type" value="Genomic_DNA"/>
</dbReference>
<dbReference type="Proteomes" id="UP000288547">
    <property type="component" value="Unassembled WGS sequence"/>
</dbReference>
<feature type="region of interest" description="Disordered" evidence="1">
    <location>
        <begin position="198"/>
        <end position="221"/>
    </location>
</feature>
<protein>
    <submittedName>
        <fullName evidence="3">DUF222 domain-containing protein</fullName>
    </submittedName>
</protein>
<feature type="compositionally biased region" description="Basic residues" evidence="1">
    <location>
        <begin position="200"/>
        <end position="211"/>
    </location>
</feature>
<gene>
    <name evidence="3" type="ORF">ELQ90_15430</name>
</gene>
<evidence type="ECO:0000313" key="3">
    <source>
        <dbReference type="EMBL" id="RWZ46168.1"/>
    </source>
</evidence>
<sequence>MGEHETQLRVAIAHAVDELAAPLDALVPARLSGDDYLTLLMEVESLGRVVDALRHRLAGDARSRSGGPIDTFGRLGHATPEDALAALTGVSVVSAKNRMRVGEALTPRLTVTGSVLAPSHRHIAAAVTEGLLGVEAAALLIRELDGVASRVPPEVLDEAERGLVLLAAGDDTHPPLCVDLVRGQAAVFIARIDPDGARPKEHRARQQRKLRFGRETSDGLI</sequence>
<dbReference type="InterPro" id="IPR003870">
    <property type="entry name" value="DUF222"/>
</dbReference>
<proteinExistence type="predicted"/>
<dbReference type="AlphaFoldDB" id="A0A3S3Z290"/>
<evidence type="ECO:0000313" key="4">
    <source>
        <dbReference type="Proteomes" id="UP000288547"/>
    </source>
</evidence>
<reference evidence="3 4" key="1">
    <citation type="submission" date="2018-12" db="EMBL/GenBank/DDBJ databases">
        <authorList>
            <person name="Li F."/>
        </authorList>
    </citation>
    <scope>NUCLEOTIDE SEQUENCE [LARGE SCALE GENOMIC DNA]</scope>
    <source>
        <strain evidence="3 4">11W25H-1</strain>
    </source>
</reference>
<comment type="caution">
    <text evidence="3">The sequence shown here is derived from an EMBL/GenBank/DDBJ whole genome shotgun (WGS) entry which is preliminary data.</text>
</comment>
<organism evidence="3 4">
    <name type="scientific">Labedella phragmitis</name>
    <dbReference type="NCBI Taxonomy" id="2498849"/>
    <lineage>
        <taxon>Bacteria</taxon>
        <taxon>Bacillati</taxon>
        <taxon>Actinomycetota</taxon>
        <taxon>Actinomycetes</taxon>
        <taxon>Micrococcales</taxon>
        <taxon>Microbacteriaceae</taxon>
        <taxon>Labedella</taxon>
    </lineage>
</organism>